<sequence>MRREMNGRGRGRGKERAERDENGESRWGEEMRIEEGVKGDGRKASENLKSLGKGESPLLIHMLHPIMASAAF</sequence>
<feature type="compositionally biased region" description="Basic and acidic residues" evidence="1">
    <location>
        <begin position="1"/>
        <end position="46"/>
    </location>
</feature>
<keyword evidence="3" id="KW-1185">Reference proteome</keyword>
<evidence type="ECO:0000313" key="2">
    <source>
        <dbReference type="EMBL" id="KGN64783.1"/>
    </source>
</evidence>
<dbReference type="Proteomes" id="UP000029981">
    <property type="component" value="Chromosome 1"/>
</dbReference>
<reference evidence="2 3" key="4">
    <citation type="journal article" date="2011" name="BMC Genomics">
        <title>RNA-Seq improves annotation of protein-coding genes in the cucumber genome.</title>
        <authorList>
            <person name="Li Z."/>
            <person name="Zhang Z."/>
            <person name="Yan P."/>
            <person name="Huang S."/>
            <person name="Fei Z."/>
            <person name="Lin K."/>
        </authorList>
    </citation>
    <scope>NUCLEOTIDE SEQUENCE [LARGE SCALE GENOMIC DNA]</scope>
    <source>
        <strain evidence="3">cv. 9930</strain>
    </source>
</reference>
<dbReference type="AlphaFoldDB" id="A0A0A0LSL6"/>
<dbReference type="Gramene" id="KGN64783">
    <property type="protein sequence ID" value="KGN64783"/>
    <property type="gene ID" value="Csa_1G097640"/>
</dbReference>
<reference evidence="2 3" key="1">
    <citation type="journal article" date="2009" name="Nat. Genet.">
        <title>The genome of the cucumber, Cucumis sativus L.</title>
        <authorList>
            <person name="Huang S."/>
            <person name="Li R."/>
            <person name="Zhang Z."/>
            <person name="Li L."/>
            <person name="Gu X."/>
            <person name="Fan W."/>
            <person name="Lucas W.J."/>
            <person name="Wang X."/>
            <person name="Xie B."/>
            <person name="Ni P."/>
            <person name="Ren Y."/>
            <person name="Zhu H."/>
            <person name="Li J."/>
            <person name="Lin K."/>
            <person name="Jin W."/>
            <person name="Fei Z."/>
            <person name="Li G."/>
            <person name="Staub J."/>
            <person name="Kilian A."/>
            <person name="van der Vossen E.A."/>
            <person name="Wu Y."/>
            <person name="Guo J."/>
            <person name="He J."/>
            <person name="Jia Z."/>
            <person name="Ren Y."/>
            <person name="Tian G."/>
            <person name="Lu Y."/>
            <person name="Ruan J."/>
            <person name="Qian W."/>
            <person name="Wang M."/>
            <person name="Huang Q."/>
            <person name="Li B."/>
            <person name="Xuan Z."/>
            <person name="Cao J."/>
            <person name="Asan"/>
            <person name="Wu Z."/>
            <person name="Zhang J."/>
            <person name="Cai Q."/>
            <person name="Bai Y."/>
            <person name="Zhao B."/>
            <person name="Han Y."/>
            <person name="Li Y."/>
            <person name="Li X."/>
            <person name="Wang S."/>
            <person name="Shi Q."/>
            <person name="Liu S."/>
            <person name="Cho W.K."/>
            <person name="Kim J.Y."/>
            <person name="Xu Y."/>
            <person name="Heller-Uszynska K."/>
            <person name="Miao H."/>
            <person name="Cheng Z."/>
            <person name="Zhang S."/>
            <person name="Wu J."/>
            <person name="Yang Y."/>
            <person name="Kang H."/>
            <person name="Li M."/>
            <person name="Liang H."/>
            <person name="Ren X."/>
            <person name="Shi Z."/>
            <person name="Wen M."/>
            <person name="Jian M."/>
            <person name="Yang H."/>
            <person name="Zhang G."/>
            <person name="Yang Z."/>
            <person name="Chen R."/>
            <person name="Liu S."/>
            <person name="Li J."/>
            <person name="Ma L."/>
            <person name="Liu H."/>
            <person name="Zhou Y."/>
            <person name="Zhao J."/>
            <person name="Fang X."/>
            <person name="Li G."/>
            <person name="Fang L."/>
            <person name="Li Y."/>
            <person name="Liu D."/>
            <person name="Zheng H."/>
            <person name="Zhang Y."/>
            <person name="Qin N."/>
            <person name="Li Z."/>
            <person name="Yang G."/>
            <person name="Yang S."/>
            <person name="Bolund L."/>
            <person name="Kristiansen K."/>
            <person name="Zheng H."/>
            <person name="Li S."/>
            <person name="Zhang X."/>
            <person name="Yang H."/>
            <person name="Wang J."/>
            <person name="Sun R."/>
            <person name="Zhang B."/>
            <person name="Jiang S."/>
            <person name="Wang J."/>
            <person name="Du Y."/>
            <person name="Li S."/>
        </authorList>
    </citation>
    <scope>NUCLEOTIDE SEQUENCE [LARGE SCALE GENOMIC DNA]</scope>
    <source>
        <strain evidence="3">cv. 9930</strain>
    </source>
</reference>
<accession>A0A0A0LSL6</accession>
<feature type="region of interest" description="Disordered" evidence="1">
    <location>
        <begin position="1"/>
        <end position="49"/>
    </location>
</feature>
<gene>
    <name evidence="2" type="ORF">Csa_1G097640</name>
</gene>
<name>A0A0A0LSL6_CUCSA</name>
<reference evidence="2 3" key="3">
    <citation type="journal article" date="2010" name="BMC Genomics">
        <title>Transcriptome sequencing and comparative analysis of cucumber flowers with different sex types.</title>
        <authorList>
            <person name="Guo S."/>
            <person name="Zheng Y."/>
            <person name="Joung J.G."/>
            <person name="Liu S."/>
            <person name="Zhang Z."/>
            <person name="Crasta O.R."/>
            <person name="Sobral B.W."/>
            <person name="Xu Y."/>
            <person name="Huang S."/>
            <person name="Fei Z."/>
        </authorList>
    </citation>
    <scope>NUCLEOTIDE SEQUENCE [LARGE SCALE GENOMIC DNA]</scope>
    <source>
        <strain evidence="3">cv. 9930</strain>
    </source>
</reference>
<reference evidence="2 3" key="2">
    <citation type="journal article" date="2009" name="PLoS ONE">
        <title>An integrated genetic and cytogenetic map of the cucumber genome.</title>
        <authorList>
            <person name="Ren Y."/>
            <person name="Zhang Z."/>
            <person name="Liu J."/>
            <person name="Staub J.E."/>
            <person name="Han Y."/>
            <person name="Cheng Z."/>
            <person name="Li X."/>
            <person name="Lu J."/>
            <person name="Miao H."/>
            <person name="Kang H."/>
            <person name="Xie B."/>
            <person name="Gu X."/>
            <person name="Wang X."/>
            <person name="Du Y."/>
            <person name="Jin W."/>
            <person name="Huang S."/>
        </authorList>
    </citation>
    <scope>NUCLEOTIDE SEQUENCE [LARGE SCALE GENOMIC DNA]</scope>
    <source>
        <strain evidence="3">cv. 9930</strain>
    </source>
</reference>
<evidence type="ECO:0000313" key="3">
    <source>
        <dbReference type="Proteomes" id="UP000029981"/>
    </source>
</evidence>
<protein>
    <submittedName>
        <fullName evidence="2">Uncharacterized protein</fullName>
    </submittedName>
</protein>
<proteinExistence type="predicted"/>
<evidence type="ECO:0000256" key="1">
    <source>
        <dbReference type="SAM" id="MobiDB-lite"/>
    </source>
</evidence>
<organism evidence="2 3">
    <name type="scientific">Cucumis sativus</name>
    <name type="common">Cucumber</name>
    <dbReference type="NCBI Taxonomy" id="3659"/>
    <lineage>
        <taxon>Eukaryota</taxon>
        <taxon>Viridiplantae</taxon>
        <taxon>Streptophyta</taxon>
        <taxon>Embryophyta</taxon>
        <taxon>Tracheophyta</taxon>
        <taxon>Spermatophyta</taxon>
        <taxon>Magnoliopsida</taxon>
        <taxon>eudicotyledons</taxon>
        <taxon>Gunneridae</taxon>
        <taxon>Pentapetalae</taxon>
        <taxon>rosids</taxon>
        <taxon>fabids</taxon>
        <taxon>Cucurbitales</taxon>
        <taxon>Cucurbitaceae</taxon>
        <taxon>Benincaseae</taxon>
        <taxon>Cucumis</taxon>
    </lineage>
</organism>
<dbReference type="EMBL" id="CM002922">
    <property type="protein sequence ID" value="KGN64783.1"/>
    <property type="molecule type" value="Genomic_DNA"/>
</dbReference>